<dbReference type="RefSeq" id="WP_166112923.1">
    <property type="nucleotide sequence ID" value="NZ_BAABDB010000040.1"/>
</dbReference>
<comment type="caution">
    <text evidence="1">The sequence shown here is derived from an EMBL/GenBank/DDBJ whole genome shotgun (WGS) entry which is preliminary data.</text>
</comment>
<evidence type="ECO:0000313" key="2">
    <source>
        <dbReference type="Proteomes" id="UP000578000"/>
    </source>
</evidence>
<organism evidence="1 2">
    <name type="scientific">Acetobacter lovaniensis</name>
    <dbReference type="NCBI Taxonomy" id="104100"/>
    <lineage>
        <taxon>Bacteria</taxon>
        <taxon>Pseudomonadati</taxon>
        <taxon>Pseudomonadota</taxon>
        <taxon>Alphaproteobacteria</taxon>
        <taxon>Acetobacterales</taxon>
        <taxon>Acetobacteraceae</taxon>
        <taxon>Acetobacter</taxon>
    </lineage>
</organism>
<name>A0A841QDK6_9PROT</name>
<dbReference type="AlphaFoldDB" id="A0A841QDK6"/>
<gene>
    <name evidence="1" type="ORF">HNR55_001532</name>
</gene>
<evidence type="ECO:0000313" key="1">
    <source>
        <dbReference type="EMBL" id="MBB6456949.1"/>
    </source>
</evidence>
<reference evidence="1 2" key="1">
    <citation type="submission" date="2020-08" db="EMBL/GenBank/DDBJ databases">
        <title>Genomic Encyclopedia of Type Strains, Phase IV (KMG-IV): sequencing the most valuable type-strain genomes for metagenomic binning, comparative biology and taxonomic classification.</title>
        <authorList>
            <person name="Goeker M."/>
        </authorList>
    </citation>
    <scope>NUCLEOTIDE SEQUENCE [LARGE SCALE GENOMIC DNA]</scope>
    <source>
        <strain evidence="1 2">DSM 4491</strain>
    </source>
</reference>
<accession>A0A841QDK6</accession>
<proteinExistence type="predicted"/>
<protein>
    <submittedName>
        <fullName evidence="1">Uncharacterized protein</fullName>
    </submittedName>
</protein>
<dbReference type="Proteomes" id="UP000578000">
    <property type="component" value="Unassembled WGS sequence"/>
</dbReference>
<sequence>MTCPLSAQVVATRQRKAATQRKIGLFQAMADTLFIRADEQERWREACEASNNPDGAGTWQRLANHTRNEAHEYVRRIDLLQENLR</sequence>
<keyword evidence="2" id="KW-1185">Reference proteome</keyword>
<dbReference type="EMBL" id="JACHIE010000005">
    <property type="protein sequence ID" value="MBB6456949.1"/>
    <property type="molecule type" value="Genomic_DNA"/>
</dbReference>